<dbReference type="InterPro" id="IPR050524">
    <property type="entry name" value="APC_YAT"/>
</dbReference>
<protein>
    <recommendedName>
        <fullName evidence="7">Amino acid permease/ SLC12A domain-containing protein</fullName>
    </recommendedName>
</protein>
<feature type="transmembrane region" description="Helical" evidence="6">
    <location>
        <begin position="52"/>
        <end position="74"/>
    </location>
</feature>
<evidence type="ECO:0000256" key="3">
    <source>
        <dbReference type="ARBA" id="ARBA00022989"/>
    </source>
</evidence>
<feature type="transmembrane region" description="Helical" evidence="6">
    <location>
        <begin position="178"/>
        <end position="196"/>
    </location>
</feature>
<keyword evidence="2 6" id="KW-0812">Transmembrane</keyword>
<name>R7YJ19_CONA1</name>
<feature type="transmembrane region" description="Helical" evidence="6">
    <location>
        <begin position="80"/>
        <end position="106"/>
    </location>
</feature>
<evidence type="ECO:0000256" key="5">
    <source>
        <dbReference type="SAM" id="MobiDB-lite"/>
    </source>
</evidence>
<feature type="transmembrane region" description="Helical" evidence="6">
    <location>
        <begin position="372"/>
        <end position="392"/>
    </location>
</feature>
<dbReference type="OrthoDB" id="3900342at2759"/>
<sequence>MPAATERRYLRPNRRRETSPANSPVGSLAGSDDSDDYGTELRKDLKERHVNMMAFSACVGVGLFLQAGKVIYLTGPGLAVFAYLIMGTVMWSANASLGEMTALFPVKGPIYEFPRRFLDEAVGYATGWMTWFSWVVIIAAELLAITQILYFKFDKAYLDDVGYPYESLEWPVGLKTNPGVWVLVFLVVIGLINLLPVRQYGELEYFFGCLKMFFLIGLIMFNIIINAQKRFHESRFWTYQDPYGFKSRNITLRPPAAPGAQANVKTGDFGVFLGMWSAMTTVIFSMIGFETVAVTAAENKDLEKDETLKLATRKLSLRVILLYTLCAFTVGLNVPYTDPQLGDLVNFSVKGGYTSAFVIAAVRNHMRFWPQFINGFYVFSATTAGINALYIASRTLHALASTPDVWPQYGPVESLRSRLERTWKGVPYISVFISWLFGFIAFLSTKPSPAQNLGRIVVNSVVSMLIVYAVICASYLQFYRCIKAAARADFDMTLENPQAYDRNRSLYPYKSHGQWARAMYGLVASALLALFNGWQTFVRPMDHRDFIASYISLLVFSILFFAYRIKQQGINIFSWKRRALELRNLNPIEVEAENARRRRGTLKLPDRNRTFTTANLVAIVQWTWVWVK</sequence>
<feature type="transmembrane region" description="Helical" evidence="6">
    <location>
        <begin position="315"/>
        <end position="336"/>
    </location>
</feature>
<keyword evidence="4 6" id="KW-0472">Membrane</keyword>
<organism evidence="8 9">
    <name type="scientific">Coniosporium apollinis (strain CBS 100218)</name>
    <name type="common">Rock-inhabiting black yeast</name>
    <dbReference type="NCBI Taxonomy" id="1168221"/>
    <lineage>
        <taxon>Eukaryota</taxon>
        <taxon>Fungi</taxon>
        <taxon>Dikarya</taxon>
        <taxon>Ascomycota</taxon>
        <taxon>Pezizomycotina</taxon>
        <taxon>Dothideomycetes</taxon>
        <taxon>Dothideomycetes incertae sedis</taxon>
        <taxon>Coniosporium</taxon>
    </lineage>
</organism>
<dbReference type="PANTHER" id="PTHR43341">
    <property type="entry name" value="AMINO ACID PERMEASE"/>
    <property type="match status" value="1"/>
</dbReference>
<evidence type="ECO:0000256" key="6">
    <source>
        <dbReference type="SAM" id="Phobius"/>
    </source>
</evidence>
<evidence type="ECO:0000256" key="4">
    <source>
        <dbReference type="ARBA" id="ARBA00023136"/>
    </source>
</evidence>
<feature type="transmembrane region" description="Helical" evidence="6">
    <location>
        <begin position="546"/>
        <end position="565"/>
    </location>
</feature>
<feature type="transmembrane region" description="Helical" evidence="6">
    <location>
        <begin position="515"/>
        <end position="534"/>
    </location>
</feature>
<dbReference type="Pfam" id="PF00324">
    <property type="entry name" value="AA_permease"/>
    <property type="match status" value="1"/>
</dbReference>
<feature type="transmembrane region" description="Helical" evidence="6">
    <location>
        <begin position="425"/>
        <end position="444"/>
    </location>
</feature>
<gene>
    <name evidence="8" type="ORF">W97_00811</name>
</gene>
<evidence type="ECO:0000313" key="8">
    <source>
        <dbReference type="EMBL" id="EON61596.1"/>
    </source>
</evidence>
<dbReference type="GeneID" id="19898122"/>
<keyword evidence="3 6" id="KW-1133">Transmembrane helix</keyword>
<dbReference type="Gene3D" id="1.20.1740.10">
    <property type="entry name" value="Amino acid/polyamine transporter I"/>
    <property type="match status" value="1"/>
</dbReference>
<dbReference type="GO" id="GO:0015171">
    <property type="term" value="F:amino acid transmembrane transporter activity"/>
    <property type="evidence" value="ECO:0007669"/>
    <property type="project" value="TreeGrafter"/>
</dbReference>
<dbReference type="Proteomes" id="UP000016924">
    <property type="component" value="Unassembled WGS sequence"/>
</dbReference>
<feature type="transmembrane region" description="Helical" evidence="6">
    <location>
        <begin position="273"/>
        <end position="294"/>
    </location>
</feature>
<keyword evidence="9" id="KW-1185">Reference proteome</keyword>
<dbReference type="STRING" id="1168221.R7YJ19"/>
<dbReference type="InterPro" id="IPR004841">
    <property type="entry name" value="AA-permease/SLC12A_dom"/>
</dbReference>
<dbReference type="EMBL" id="JH767556">
    <property type="protein sequence ID" value="EON61596.1"/>
    <property type="molecule type" value="Genomic_DNA"/>
</dbReference>
<dbReference type="eggNOG" id="KOG1286">
    <property type="taxonomic scope" value="Eukaryota"/>
</dbReference>
<feature type="transmembrane region" description="Helical" evidence="6">
    <location>
        <begin position="127"/>
        <end position="150"/>
    </location>
</feature>
<accession>R7YJ19</accession>
<dbReference type="AlphaFoldDB" id="R7YJ19"/>
<dbReference type="OMA" id="IVYATIC"/>
<dbReference type="GO" id="GO:0016020">
    <property type="term" value="C:membrane"/>
    <property type="evidence" value="ECO:0007669"/>
    <property type="project" value="UniProtKB-SubCell"/>
</dbReference>
<feature type="region of interest" description="Disordered" evidence="5">
    <location>
        <begin position="1"/>
        <end position="37"/>
    </location>
</feature>
<proteinExistence type="predicted"/>
<feature type="transmembrane region" description="Helical" evidence="6">
    <location>
        <begin position="203"/>
        <end position="225"/>
    </location>
</feature>
<feature type="domain" description="Amino acid permease/ SLC12A" evidence="7">
    <location>
        <begin position="49"/>
        <end position="565"/>
    </location>
</feature>
<comment type="subcellular location">
    <subcellularLocation>
        <location evidence="1">Membrane</location>
        <topology evidence="1">Multi-pass membrane protein</topology>
    </subcellularLocation>
</comment>
<evidence type="ECO:0000256" key="1">
    <source>
        <dbReference type="ARBA" id="ARBA00004141"/>
    </source>
</evidence>
<reference evidence="9" key="1">
    <citation type="submission" date="2012-06" db="EMBL/GenBank/DDBJ databases">
        <title>The genome sequence of Coniosporium apollinis CBS 100218.</title>
        <authorList>
            <consortium name="The Broad Institute Genome Sequencing Platform"/>
            <person name="Cuomo C."/>
            <person name="Gorbushina A."/>
            <person name="Noack S."/>
            <person name="Walker B."/>
            <person name="Young S.K."/>
            <person name="Zeng Q."/>
            <person name="Gargeya S."/>
            <person name="Fitzgerald M."/>
            <person name="Haas B."/>
            <person name="Abouelleil A."/>
            <person name="Alvarado L."/>
            <person name="Arachchi H.M."/>
            <person name="Berlin A.M."/>
            <person name="Chapman S.B."/>
            <person name="Goldberg J."/>
            <person name="Griggs A."/>
            <person name="Gujja S."/>
            <person name="Hansen M."/>
            <person name="Howarth C."/>
            <person name="Imamovic A."/>
            <person name="Larimer J."/>
            <person name="McCowan C."/>
            <person name="Montmayeur A."/>
            <person name="Murphy C."/>
            <person name="Neiman D."/>
            <person name="Pearson M."/>
            <person name="Priest M."/>
            <person name="Roberts A."/>
            <person name="Saif S."/>
            <person name="Shea T."/>
            <person name="Sisk P."/>
            <person name="Sykes S."/>
            <person name="Wortman J."/>
            <person name="Nusbaum C."/>
            <person name="Birren B."/>
        </authorList>
    </citation>
    <scope>NUCLEOTIDE SEQUENCE [LARGE SCALE GENOMIC DNA]</scope>
    <source>
        <strain evidence="9">CBS 100218</strain>
    </source>
</reference>
<evidence type="ECO:0000259" key="7">
    <source>
        <dbReference type="Pfam" id="PF00324"/>
    </source>
</evidence>
<evidence type="ECO:0000313" key="9">
    <source>
        <dbReference type="Proteomes" id="UP000016924"/>
    </source>
</evidence>
<dbReference type="HOGENOM" id="CLU_007946_13_0_1"/>
<dbReference type="PANTHER" id="PTHR43341:SF35">
    <property type="entry name" value="ACID TRANSPORTER, PUTATIVE-RELATED"/>
    <property type="match status" value="1"/>
</dbReference>
<feature type="transmembrane region" description="Helical" evidence="6">
    <location>
        <begin position="456"/>
        <end position="478"/>
    </location>
</feature>
<dbReference type="RefSeq" id="XP_007776913.1">
    <property type="nucleotide sequence ID" value="XM_007778723.1"/>
</dbReference>
<evidence type="ECO:0000256" key="2">
    <source>
        <dbReference type="ARBA" id="ARBA00022692"/>
    </source>
</evidence>